<proteinExistence type="predicted"/>
<dbReference type="Pfam" id="PF04397">
    <property type="entry name" value="LytTR"/>
    <property type="match status" value="1"/>
</dbReference>
<name>A0ABU1UYY4_9GAMM</name>
<dbReference type="RefSeq" id="WP_310072722.1">
    <property type="nucleotide sequence ID" value="NZ_JAVDVX010000004.1"/>
</dbReference>
<keyword evidence="1" id="KW-0902">Two-component regulatory system</keyword>
<evidence type="ECO:0000313" key="5">
    <source>
        <dbReference type="EMBL" id="MDR7090417.1"/>
    </source>
</evidence>
<dbReference type="SUPFAM" id="SSF52172">
    <property type="entry name" value="CheY-like"/>
    <property type="match status" value="1"/>
</dbReference>
<dbReference type="EMBL" id="JAVDVX010000004">
    <property type="protein sequence ID" value="MDR7090417.1"/>
    <property type="molecule type" value="Genomic_DNA"/>
</dbReference>
<organism evidence="5 6">
    <name type="scientific">Cellvibrio fibrivorans</name>
    <dbReference type="NCBI Taxonomy" id="126350"/>
    <lineage>
        <taxon>Bacteria</taxon>
        <taxon>Pseudomonadati</taxon>
        <taxon>Pseudomonadota</taxon>
        <taxon>Gammaproteobacteria</taxon>
        <taxon>Cellvibrionales</taxon>
        <taxon>Cellvibrionaceae</taxon>
        <taxon>Cellvibrio</taxon>
    </lineage>
</organism>
<sequence>MNIIIVDDSRLARKELCGLLTEHPHCNVIGEAGDVQSALALVNELQPEFLLLDIHLPDGSGFDLLEQCDYTPKVIFTTAYEQHALRAFEVNALDYLLKPVTQERLAIALEKIAPNAARPHAKMETTRAPNQASPEHVFIREGEHCHFVKFRDISRIAVEGNYARVFFHSQSALLPRSLNYVEERLESNTFFRANRQEIINLNFIVRIEPWIGDGLMIVMQDKTEVISSRRQARELKQRMEF</sequence>
<evidence type="ECO:0000256" key="1">
    <source>
        <dbReference type="ARBA" id="ARBA00023012"/>
    </source>
</evidence>
<gene>
    <name evidence="5" type="ORF">J2X05_002441</name>
</gene>
<keyword evidence="2" id="KW-0597">Phosphoprotein</keyword>
<feature type="domain" description="Response regulatory" evidence="3">
    <location>
        <begin position="2"/>
        <end position="113"/>
    </location>
</feature>
<evidence type="ECO:0000259" key="3">
    <source>
        <dbReference type="PROSITE" id="PS50110"/>
    </source>
</evidence>
<evidence type="ECO:0000256" key="2">
    <source>
        <dbReference type="PROSITE-ProRule" id="PRU00169"/>
    </source>
</evidence>
<evidence type="ECO:0000313" key="6">
    <source>
        <dbReference type="Proteomes" id="UP001253595"/>
    </source>
</evidence>
<accession>A0ABU1UYY4</accession>
<comment type="caution">
    <text evidence="5">The sequence shown here is derived from an EMBL/GenBank/DDBJ whole genome shotgun (WGS) entry which is preliminary data.</text>
</comment>
<protein>
    <submittedName>
        <fullName evidence="5">Two-component system LytT family response regulator</fullName>
    </submittedName>
</protein>
<dbReference type="Proteomes" id="UP001253595">
    <property type="component" value="Unassembled WGS sequence"/>
</dbReference>
<reference evidence="5 6" key="1">
    <citation type="submission" date="2023-07" db="EMBL/GenBank/DDBJ databases">
        <title>Sorghum-associated microbial communities from plants grown in Nebraska, USA.</title>
        <authorList>
            <person name="Schachtman D."/>
        </authorList>
    </citation>
    <scope>NUCLEOTIDE SEQUENCE [LARGE SCALE GENOMIC DNA]</scope>
    <source>
        <strain evidence="5 6">BE190</strain>
    </source>
</reference>
<dbReference type="InterPro" id="IPR011006">
    <property type="entry name" value="CheY-like_superfamily"/>
</dbReference>
<dbReference type="InterPro" id="IPR001789">
    <property type="entry name" value="Sig_transdc_resp-reg_receiver"/>
</dbReference>
<dbReference type="PANTHER" id="PTHR37299:SF1">
    <property type="entry name" value="STAGE 0 SPORULATION PROTEIN A HOMOLOG"/>
    <property type="match status" value="1"/>
</dbReference>
<dbReference type="SMART" id="SM00850">
    <property type="entry name" value="LytTR"/>
    <property type="match status" value="1"/>
</dbReference>
<dbReference type="PROSITE" id="PS50930">
    <property type="entry name" value="HTH_LYTTR"/>
    <property type="match status" value="1"/>
</dbReference>
<feature type="domain" description="HTH LytTR-type" evidence="4">
    <location>
        <begin position="146"/>
        <end position="241"/>
    </location>
</feature>
<keyword evidence="6" id="KW-1185">Reference proteome</keyword>
<dbReference type="InterPro" id="IPR007492">
    <property type="entry name" value="LytTR_DNA-bd_dom"/>
</dbReference>
<dbReference type="Gene3D" id="2.40.50.1020">
    <property type="entry name" value="LytTr DNA-binding domain"/>
    <property type="match status" value="1"/>
</dbReference>
<dbReference type="PANTHER" id="PTHR37299">
    <property type="entry name" value="TRANSCRIPTIONAL REGULATOR-RELATED"/>
    <property type="match status" value="1"/>
</dbReference>
<dbReference type="InterPro" id="IPR046947">
    <property type="entry name" value="LytR-like"/>
</dbReference>
<dbReference type="Pfam" id="PF00072">
    <property type="entry name" value="Response_reg"/>
    <property type="match status" value="1"/>
</dbReference>
<feature type="modified residue" description="4-aspartylphosphate" evidence="2">
    <location>
        <position position="53"/>
    </location>
</feature>
<dbReference type="PROSITE" id="PS50110">
    <property type="entry name" value="RESPONSE_REGULATORY"/>
    <property type="match status" value="1"/>
</dbReference>
<evidence type="ECO:0000259" key="4">
    <source>
        <dbReference type="PROSITE" id="PS50930"/>
    </source>
</evidence>
<dbReference type="Gene3D" id="3.40.50.2300">
    <property type="match status" value="1"/>
</dbReference>
<dbReference type="SMART" id="SM00448">
    <property type="entry name" value="REC"/>
    <property type="match status" value="1"/>
</dbReference>